<comment type="similarity">
    <text evidence="2">Belongs to the dienelactone hydrolase family.</text>
</comment>
<evidence type="ECO:0000313" key="8">
    <source>
        <dbReference type="EMBL" id="KEH41578.1"/>
    </source>
</evidence>
<reference evidence="9" key="3">
    <citation type="submission" date="2015-04" db="UniProtKB">
        <authorList>
            <consortium name="EnsemblPlants"/>
        </authorList>
    </citation>
    <scope>IDENTIFICATION</scope>
    <source>
        <strain evidence="9">cv. Jemalong A17</strain>
    </source>
</reference>
<gene>
    <name evidence="8" type="ordered locus">MTR_1g052490</name>
</gene>
<evidence type="ECO:0000256" key="6">
    <source>
        <dbReference type="SAM" id="SignalP"/>
    </source>
</evidence>
<keyword evidence="10" id="KW-1185">Reference proteome</keyword>
<dbReference type="PANTHER" id="PTHR46812:SF1">
    <property type="entry name" value="CARBOXYMETHYLENEBUTENOLIDASE HOMOLOG"/>
    <property type="match status" value="1"/>
</dbReference>
<dbReference type="InterPro" id="IPR029058">
    <property type="entry name" value="AB_hydrolase_fold"/>
</dbReference>
<keyword evidence="4" id="KW-0963">Cytoplasm</keyword>
<dbReference type="Proteomes" id="UP000002051">
    <property type="component" value="Unassembled WGS sequence"/>
</dbReference>
<reference evidence="8 10" key="1">
    <citation type="journal article" date="2011" name="Nature">
        <title>The Medicago genome provides insight into the evolution of rhizobial symbioses.</title>
        <authorList>
            <person name="Young N.D."/>
            <person name="Debelle F."/>
            <person name="Oldroyd G.E."/>
            <person name="Geurts R."/>
            <person name="Cannon S.B."/>
            <person name="Udvardi M.K."/>
            <person name="Benedito V.A."/>
            <person name="Mayer K.F."/>
            <person name="Gouzy J."/>
            <person name="Schoof H."/>
            <person name="Van de Peer Y."/>
            <person name="Proost S."/>
            <person name="Cook D.R."/>
            <person name="Meyers B.C."/>
            <person name="Spannagl M."/>
            <person name="Cheung F."/>
            <person name="De Mita S."/>
            <person name="Krishnakumar V."/>
            <person name="Gundlach H."/>
            <person name="Zhou S."/>
            <person name="Mudge J."/>
            <person name="Bharti A.K."/>
            <person name="Murray J.D."/>
            <person name="Naoumkina M.A."/>
            <person name="Rosen B."/>
            <person name="Silverstein K.A."/>
            <person name="Tang H."/>
            <person name="Rombauts S."/>
            <person name="Zhao P.X."/>
            <person name="Zhou P."/>
            <person name="Barbe V."/>
            <person name="Bardou P."/>
            <person name="Bechner M."/>
            <person name="Bellec A."/>
            <person name="Berger A."/>
            <person name="Berges H."/>
            <person name="Bidwell S."/>
            <person name="Bisseling T."/>
            <person name="Choisne N."/>
            <person name="Couloux A."/>
            <person name="Denny R."/>
            <person name="Deshpande S."/>
            <person name="Dai X."/>
            <person name="Doyle J.J."/>
            <person name="Dudez A.M."/>
            <person name="Farmer A.D."/>
            <person name="Fouteau S."/>
            <person name="Franken C."/>
            <person name="Gibelin C."/>
            <person name="Gish J."/>
            <person name="Goldstein S."/>
            <person name="Gonzalez A.J."/>
            <person name="Green P.J."/>
            <person name="Hallab A."/>
            <person name="Hartog M."/>
            <person name="Hua A."/>
            <person name="Humphray S.J."/>
            <person name="Jeong D.H."/>
            <person name="Jing Y."/>
            <person name="Jocker A."/>
            <person name="Kenton S.M."/>
            <person name="Kim D.J."/>
            <person name="Klee K."/>
            <person name="Lai H."/>
            <person name="Lang C."/>
            <person name="Lin S."/>
            <person name="Macmil S.L."/>
            <person name="Magdelenat G."/>
            <person name="Matthews L."/>
            <person name="McCorrison J."/>
            <person name="Monaghan E.L."/>
            <person name="Mun J.H."/>
            <person name="Najar F.Z."/>
            <person name="Nicholson C."/>
            <person name="Noirot C."/>
            <person name="O'Bleness M."/>
            <person name="Paule C.R."/>
            <person name="Poulain J."/>
            <person name="Prion F."/>
            <person name="Qin B."/>
            <person name="Qu C."/>
            <person name="Retzel E.F."/>
            <person name="Riddle C."/>
            <person name="Sallet E."/>
            <person name="Samain S."/>
            <person name="Samson N."/>
            <person name="Sanders I."/>
            <person name="Saurat O."/>
            <person name="Scarpelli C."/>
            <person name="Schiex T."/>
            <person name="Segurens B."/>
            <person name="Severin A.J."/>
            <person name="Sherrier D.J."/>
            <person name="Shi R."/>
            <person name="Sims S."/>
            <person name="Singer S.R."/>
            <person name="Sinharoy S."/>
            <person name="Sterck L."/>
            <person name="Viollet A."/>
            <person name="Wang B.B."/>
            <person name="Wang K."/>
            <person name="Wang M."/>
            <person name="Wang X."/>
            <person name="Warfsmann J."/>
            <person name="Weissenbach J."/>
            <person name="White D.D."/>
            <person name="White J.D."/>
            <person name="Wiley G.B."/>
            <person name="Wincker P."/>
            <person name="Xing Y."/>
            <person name="Yang L."/>
            <person name="Yao Z."/>
            <person name="Ying F."/>
            <person name="Zhai J."/>
            <person name="Zhou L."/>
            <person name="Zuber A."/>
            <person name="Denarie J."/>
            <person name="Dixon R.A."/>
            <person name="May G.D."/>
            <person name="Schwartz D.C."/>
            <person name="Rogers J."/>
            <person name="Quetier F."/>
            <person name="Town C.D."/>
            <person name="Roe B.A."/>
        </authorList>
    </citation>
    <scope>NUCLEOTIDE SEQUENCE [LARGE SCALE GENOMIC DNA]</scope>
    <source>
        <strain evidence="8">A17</strain>
        <strain evidence="9 10">cv. Jemalong A17</strain>
    </source>
</reference>
<proteinExistence type="inferred from homology"/>
<dbReference type="AlphaFoldDB" id="A0A072VJG4"/>
<keyword evidence="5 8" id="KW-0378">Hydrolase</keyword>
<dbReference type="HOGENOM" id="CLU_2030128_0_0_1"/>
<dbReference type="STRING" id="3880.A0A072VJG4"/>
<evidence type="ECO:0000256" key="3">
    <source>
        <dbReference type="ARBA" id="ARBA00014180"/>
    </source>
</evidence>
<evidence type="ECO:0000313" key="10">
    <source>
        <dbReference type="Proteomes" id="UP000002051"/>
    </source>
</evidence>
<dbReference type="PANTHER" id="PTHR46812">
    <property type="entry name" value="CARBOXYMETHYLENEBUTENOLIDASE HOMOLOG"/>
    <property type="match status" value="1"/>
</dbReference>
<accession>A0A072VJG4</accession>
<reference evidence="8 10" key="2">
    <citation type="journal article" date="2014" name="BMC Genomics">
        <title>An improved genome release (version Mt4.0) for the model legume Medicago truncatula.</title>
        <authorList>
            <person name="Tang H."/>
            <person name="Krishnakumar V."/>
            <person name="Bidwell S."/>
            <person name="Rosen B."/>
            <person name="Chan A."/>
            <person name="Zhou S."/>
            <person name="Gentzbittel L."/>
            <person name="Childs K.L."/>
            <person name="Yandell M."/>
            <person name="Gundlach H."/>
            <person name="Mayer K.F."/>
            <person name="Schwartz D.C."/>
            <person name="Town C.D."/>
        </authorList>
    </citation>
    <scope>GENOME REANNOTATION</scope>
    <source>
        <strain evidence="8">A17</strain>
        <strain evidence="9 10">cv. Jemalong A17</strain>
    </source>
</reference>
<evidence type="ECO:0000313" key="9">
    <source>
        <dbReference type="EnsemblPlants" id="KEH41578"/>
    </source>
</evidence>
<comment type="subcellular location">
    <subcellularLocation>
        <location evidence="1">Cytoplasm</location>
        <location evidence="1">Cytosol</location>
    </subcellularLocation>
</comment>
<evidence type="ECO:0000256" key="1">
    <source>
        <dbReference type="ARBA" id="ARBA00004514"/>
    </source>
</evidence>
<dbReference type="EnsemblPlants" id="KEH41578">
    <property type="protein sequence ID" value="KEH41578"/>
    <property type="gene ID" value="MTR_1g052490"/>
</dbReference>
<dbReference type="GO" id="GO:0016787">
    <property type="term" value="F:hydrolase activity"/>
    <property type="evidence" value="ECO:0007669"/>
    <property type="project" value="UniProtKB-KW"/>
</dbReference>
<dbReference type="EMBL" id="CM001217">
    <property type="protein sequence ID" value="KEH41578.1"/>
    <property type="molecule type" value="Genomic_DNA"/>
</dbReference>
<dbReference type="GO" id="GO:0005829">
    <property type="term" value="C:cytosol"/>
    <property type="evidence" value="ECO:0007669"/>
    <property type="project" value="UniProtKB-SubCell"/>
</dbReference>
<organism evidence="8 10">
    <name type="scientific">Medicago truncatula</name>
    <name type="common">Barrel medic</name>
    <name type="synonym">Medicago tribuloides</name>
    <dbReference type="NCBI Taxonomy" id="3880"/>
    <lineage>
        <taxon>Eukaryota</taxon>
        <taxon>Viridiplantae</taxon>
        <taxon>Streptophyta</taxon>
        <taxon>Embryophyta</taxon>
        <taxon>Tracheophyta</taxon>
        <taxon>Spermatophyta</taxon>
        <taxon>Magnoliopsida</taxon>
        <taxon>eudicotyledons</taxon>
        <taxon>Gunneridae</taxon>
        <taxon>Pentapetalae</taxon>
        <taxon>rosids</taxon>
        <taxon>fabids</taxon>
        <taxon>Fabales</taxon>
        <taxon>Fabaceae</taxon>
        <taxon>Papilionoideae</taxon>
        <taxon>50 kb inversion clade</taxon>
        <taxon>NPAAA clade</taxon>
        <taxon>Hologalegina</taxon>
        <taxon>IRL clade</taxon>
        <taxon>Trifolieae</taxon>
        <taxon>Medicago</taxon>
    </lineage>
</organism>
<evidence type="ECO:0000256" key="5">
    <source>
        <dbReference type="ARBA" id="ARBA00022801"/>
    </source>
</evidence>
<dbReference type="Gene3D" id="3.40.50.1820">
    <property type="entry name" value="alpha/beta hydrolase"/>
    <property type="match status" value="1"/>
</dbReference>
<feature type="chain" id="PRO_5014500822" description="Carboxymethylenebutenolidase homolog" evidence="6">
    <location>
        <begin position="22"/>
        <end position="122"/>
    </location>
</feature>
<evidence type="ECO:0000256" key="4">
    <source>
        <dbReference type="ARBA" id="ARBA00022490"/>
    </source>
</evidence>
<dbReference type="Pfam" id="PF01738">
    <property type="entry name" value="DLH"/>
    <property type="match status" value="1"/>
</dbReference>
<name>A0A072VJG4_MEDTR</name>
<sequence length="122" mass="13774">MFLLLLVSVGNFNILLPNLFCGNPWTKDQRNTQFEKWIVTHNPEKIAKDITAWTEWLTGEFMTTEGVFKKLGVIGFCFGRSKVLEVLGQDQDACFGIGLSFFGTRIIDSLIEVTDLPTDPDL</sequence>
<dbReference type="InterPro" id="IPR002925">
    <property type="entry name" value="Dienelactn_hydro"/>
</dbReference>
<dbReference type="InterPro" id="IPR042946">
    <property type="entry name" value="CMBL"/>
</dbReference>
<feature type="signal peptide" evidence="6">
    <location>
        <begin position="1"/>
        <end position="21"/>
    </location>
</feature>
<evidence type="ECO:0000256" key="2">
    <source>
        <dbReference type="ARBA" id="ARBA00008456"/>
    </source>
</evidence>
<protein>
    <recommendedName>
        <fullName evidence="3">Carboxymethylenebutenolidase homolog</fullName>
    </recommendedName>
</protein>
<feature type="domain" description="Dienelactone hydrolase" evidence="7">
    <location>
        <begin position="12"/>
        <end position="114"/>
    </location>
</feature>
<keyword evidence="6" id="KW-0732">Signal</keyword>
<evidence type="ECO:0000259" key="7">
    <source>
        <dbReference type="Pfam" id="PF01738"/>
    </source>
</evidence>